<protein>
    <submittedName>
        <fullName evidence="1">Uncharacterized protein</fullName>
    </submittedName>
</protein>
<evidence type="ECO:0000313" key="2">
    <source>
        <dbReference type="Proteomes" id="UP000014174"/>
    </source>
</evidence>
<dbReference type="Proteomes" id="UP000014174">
    <property type="component" value="Unassembled WGS sequence"/>
</dbReference>
<sequence>MPLKDPENVDVQRRDVGFVPLADYVNYWNIVWNVKNYEKDLPGLDELNGIKQ</sequence>
<keyword evidence="2" id="KW-1185">Reference proteome</keyword>
<organism evidence="1 2">
    <name type="scientific">Arcticibacter svalbardensis MN12-7</name>
    <dbReference type="NCBI Taxonomy" id="1150600"/>
    <lineage>
        <taxon>Bacteria</taxon>
        <taxon>Pseudomonadati</taxon>
        <taxon>Bacteroidota</taxon>
        <taxon>Sphingobacteriia</taxon>
        <taxon>Sphingobacteriales</taxon>
        <taxon>Sphingobacteriaceae</taxon>
        <taxon>Arcticibacter</taxon>
    </lineage>
</organism>
<comment type="caution">
    <text evidence="1">The sequence shown here is derived from an EMBL/GenBank/DDBJ whole genome shotgun (WGS) entry which is preliminary data.</text>
</comment>
<name>R9GWW8_9SPHI</name>
<gene>
    <name evidence="1" type="ORF">ADIARSV_0542</name>
</gene>
<accession>R9GWW8</accession>
<dbReference type="AlphaFoldDB" id="R9GWW8"/>
<dbReference type="EMBL" id="AQPN01000020">
    <property type="protein sequence ID" value="EOR96307.1"/>
    <property type="molecule type" value="Genomic_DNA"/>
</dbReference>
<evidence type="ECO:0000313" key="1">
    <source>
        <dbReference type="EMBL" id="EOR96307.1"/>
    </source>
</evidence>
<reference evidence="1 2" key="1">
    <citation type="journal article" date="2013" name="Genome Announc.">
        <title>Draft Genome Sequence of Arcticibacter svalbardensis Strain MN12-7T, a Member of the Family Sphingobacteriaceae Isolated from an Arctic Soil Sample.</title>
        <authorList>
            <person name="Shivaji S."/>
            <person name="Ara S."/>
            <person name="Prasad S."/>
            <person name="Manasa B.P."/>
            <person name="Begum Z."/>
            <person name="Singh A."/>
            <person name="Kumar Pinnaka A."/>
        </authorList>
    </citation>
    <scope>NUCLEOTIDE SEQUENCE [LARGE SCALE GENOMIC DNA]</scope>
    <source>
        <strain evidence="1 2">MN12-7</strain>
    </source>
</reference>
<proteinExistence type="predicted"/>